<dbReference type="Gene3D" id="3.50.50.60">
    <property type="entry name" value="FAD/NAD(P)-binding domain"/>
    <property type="match status" value="1"/>
</dbReference>
<dbReference type="InterPro" id="IPR036188">
    <property type="entry name" value="FAD/NAD-bd_sf"/>
</dbReference>
<reference evidence="2 3" key="1">
    <citation type="submission" date="2019-01" db="EMBL/GenBank/DDBJ databases">
        <title>Nuclear Genome Assembly of the Microalgal Biofuel strain Nannochloropsis salina CCMP1776.</title>
        <authorList>
            <person name="Hovde B."/>
        </authorList>
    </citation>
    <scope>NUCLEOTIDE SEQUENCE [LARGE SCALE GENOMIC DNA]</scope>
    <source>
        <strain evidence="2 3">CCMP1776</strain>
    </source>
</reference>
<keyword evidence="3" id="KW-1185">Reference proteome</keyword>
<accession>A0A4D9CPW5</accession>
<feature type="chain" id="PRO_5020021211" description="Amine oxidase domain-containing protein" evidence="1">
    <location>
        <begin position="25"/>
        <end position="173"/>
    </location>
</feature>
<evidence type="ECO:0000256" key="1">
    <source>
        <dbReference type="SAM" id="SignalP"/>
    </source>
</evidence>
<gene>
    <name evidence="2" type="ORF">NSK_007482</name>
</gene>
<dbReference type="PANTHER" id="PTHR42923:SF24">
    <property type="entry name" value="OS04G0560500 PROTEIN"/>
    <property type="match status" value="1"/>
</dbReference>
<dbReference type="SUPFAM" id="SSF51905">
    <property type="entry name" value="FAD/NAD(P)-binding domain"/>
    <property type="match status" value="1"/>
</dbReference>
<dbReference type="Pfam" id="PF13450">
    <property type="entry name" value="NAD_binding_8"/>
    <property type="match status" value="1"/>
</dbReference>
<dbReference type="EMBL" id="SDOX01000134">
    <property type="protein sequence ID" value="TFJ81192.1"/>
    <property type="molecule type" value="Genomic_DNA"/>
</dbReference>
<comment type="caution">
    <text evidence="2">The sequence shown here is derived from an EMBL/GenBank/DDBJ whole genome shotgun (WGS) entry which is preliminary data.</text>
</comment>
<evidence type="ECO:0000313" key="2">
    <source>
        <dbReference type="EMBL" id="TFJ81192.1"/>
    </source>
</evidence>
<proteinExistence type="predicted"/>
<evidence type="ECO:0000313" key="3">
    <source>
        <dbReference type="Proteomes" id="UP000355283"/>
    </source>
</evidence>
<dbReference type="GO" id="GO:0016491">
    <property type="term" value="F:oxidoreductase activity"/>
    <property type="evidence" value="ECO:0007669"/>
    <property type="project" value="TreeGrafter"/>
</dbReference>
<name>A0A4D9CPW5_9STRA</name>
<dbReference type="PANTHER" id="PTHR42923">
    <property type="entry name" value="PROTOPORPHYRINOGEN OXIDASE"/>
    <property type="match status" value="1"/>
</dbReference>
<organism evidence="2 3">
    <name type="scientific">Nannochloropsis salina CCMP1776</name>
    <dbReference type="NCBI Taxonomy" id="1027361"/>
    <lineage>
        <taxon>Eukaryota</taxon>
        <taxon>Sar</taxon>
        <taxon>Stramenopiles</taxon>
        <taxon>Ochrophyta</taxon>
        <taxon>Eustigmatophyceae</taxon>
        <taxon>Eustigmatales</taxon>
        <taxon>Monodopsidaceae</taxon>
        <taxon>Microchloropsis</taxon>
        <taxon>Microchloropsis salina</taxon>
    </lineage>
</organism>
<evidence type="ECO:0008006" key="4">
    <source>
        <dbReference type="Google" id="ProtNLM"/>
    </source>
</evidence>
<feature type="non-terminal residue" evidence="2">
    <location>
        <position position="173"/>
    </location>
</feature>
<dbReference type="AlphaFoldDB" id="A0A4D9CPW5"/>
<feature type="signal peptide" evidence="1">
    <location>
        <begin position="1"/>
        <end position="24"/>
    </location>
</feature>
<dbReference type="InterPro" id="IPR050464">
    <property type="entry name" value="Zeta_carotene_desat/Oxidored"/>
</dbReference>
<protein>
    <recommendedName>
        <fullName evidence="4">Amine oxidase domain-containing protein</fullName>
    </recommendedName>
</protein>
<sequence>MLTRRRRSPHFSLFTLLLTLSAFAVTAFVPRGARLPPFQTTPTLRRSKHGALFLSTQLDGNSTMVAVPEEQGKKKKKVVVVGAGWGGLSATYELAKRSDEYEVTLLEAGPSVGGLVAGWKTKGGKSIEAGVHGFWYCYRNIFHLVENELRLSPFTDWTPSAQYSPNGLEVTSP</sequence>
<dbReference type="Proteomes" id="UP000355283">
    <property type="component" value="Unassembled WGS sequence"/>
</dbReference>
<keyword evidence="1" id="KW-0732">Signal</keyword>
<dbReference type="OrthoDB" id="2219495at2759"/>